<sequence>MGDRPSLRGLYGPRQPLPVFVEPLSGESTGSFVNRLAHGQGLHLDELLTRVGFGQASRDPQRVRAYPQVTEMYVNPLGLRYLATLCGLSVQTLQEALPSLAQRHLLPEGEEAVWKWPWTPREGHLVPLCSGCGLSRGVTETVWMISPGRWRMCAHHLEWTDDHRSSEPVTVSLEKLPETVSAQQQWETLRQQFGAVGGQLFADAFQVAVYCWTCLPDADRWVQRAWSVELEAFSVRAAPLVVLPEAAQLAKRMLDFERLGKRGRSAREKWLAGVRHDMAAWGVDADVGIEPLRHWLSHHREQSAQLDPQNSHAEHAAPVRLPGSHERHAQPVWDLGEFSCLPWQLGQSACEM</sequence>
<dbReference type="RefSeq" id="WP_311039713.1">
    <property type="nucleotide sequence ID" value="NZ_CP117522.1"/>
</dbReference>
<evidence type="ECO:0000259" key="1">
    <source>
        <dbReference type="Pfam" id="PF06527"/>
    </source>
</evidence>
<protein>
    <submittedName>
        <fullName evidence="2">TniQ family protein</fullName>
    </submittedName>
</protein>
<name>A0ABY9V9D7_9ACTN</name>
<organism evidence="2 3">
    <name type="scientific">Streptomyces luomodiensis</name>
    <dbReference type="NCBI Taxonomy" id="3026192"/>
    <lineage>
        <taxon>Bacteria</taxon>
        <taxon>Bacillati</taxon>
        <taxon>Actinomycetota</taxon>
        <taxon>Actinomycetes</taxon>
        <taxon>Kitasatosporales</taxon>
        <taxon>Streptomycetaceae</taxon>
        <taxon>Streptomyces</taxon>
    </lineage>
</organism>
<feature type="domain" description="TniQ" evidence="1">
    <location>
        <begin position="18"/>
        <end position="156"/>
    </location>
</feature>
<reference evidence="2 3" key="1">
    <citation type="submission" date="2023-02" db="EMBL/GenBank/DDBJ databases">
        <title>Streptomyces sp. SCA4-21 with antifungal activity against Fusarium oxysporum f. sp. cubense, Streptomyces sp. SCA2-17 with antifungal activity against Fusarium oxysporum f. sp. cubense.</title>
        <authorList>
            <person name="Qi D."/>
        </authorList>
    </citation>
    <scope>NUCLEOTIDE SEQUENCE [LARGE SCALE GENOMIC DNA]</scope>
    <source>
        <strain evidence="2 3">SCA4-21</strain>
    </source>
</reference>
<evidence type="ECO:0000313" key="2">
    <source>
        <dbReference type="EMBL" id="WNF01394.1"/>
    </source>
</evidence>
<evidence type="ECO:0000313" key="3">
    <source>
        <dbReference type="Proteomes" id="UP001305606"/>
    </source>
</evidence>
<gene>
    <name evidence="2" type="ORF">PS467_41765</name>
</gene>
<accession>A0ABY9V9D7</accession>
<keyword evidence="3" id="KW-1185">Reference proteome</keyword>
<proteinExistence type="predicted"/>
<dbReference type="Pfam" id="PF06527">
    <property type="entry name" value="TniQ"/>
    <property type="match status" value="1"/>
</dbReference>
<dbReference type="Proteomes" id="UP001305606">
    <property type="component" value="Chromosome"/>
</dbReference>
<dbReference type="InterPro" id="IPR009492">
    <property type="entry name" value="TniQ"/>
</dbReference>
<dbReference type="EMBL" id="CP117522">
    <property type="protein sequence ID" value="WNF01394.1"/>
    <property type="molecule type" value="Genomic_DNA"/>
</dbReference>